<dbReference type="SUPFAM" id="SSF81606">
    <property type="entry name" value="PP2C-like"/>
    <property type="match status" value="1"/>
</dbReference>
<dbReference type="EMBL" id="MWPX01000021">
    <property type="protein sequence ID" value="OUM47564.1"/>
    <property type="molecule type" value="Genomic_DNA"/>
</dbReference>
<evidence type="ECO:0000259" key="1">
    <source>
        <dbReference type="SMART" id="SM00332"/>
    </source>
</evidence>
<dbReference type="Proteomes" id="UP000195321">
    <property type="component" value="Unassembled WGS sequence"/>
</dbReference>
<dbReference type="Gene3D" id="3.60.40.10">
    <property type="entry name" value="PPM-type phosphatase domain"/>
    <property type="match status" value="1"/>
</dbReference>
<accession>A0A1Y3MCS7</accession>
<dbReference type="RefSeq" id="WP_088094278.1">
    <property type="nucleotide sequence ID" value="NZ_JBALMA010000466.1"/>
</dbReference>
<protein>
    <submittedName>
        <fullName evidence="2">Serine/threonine protein phosphatase</fullName>
    </submittedName>
</protein>
<name>A0A1Y3MCS7_9BACI</name>
<feature type="domain" description="PPM-type phosphatase" evidence="1">
    <location>
        <begin position="1"/>
        <end position="265"/>
    </location>
</feature>
<dbReference type="InterPro" id="IPR001932">
    <property type="entry name" value="PPM-type_phosphatase-like_dom"/>
</dbReference>
<dbReference type="Pfam" id="PF13672">
    <property type="entry name" value="PP2C_2"/>
    <property type="match status" value="1"/>
</dbReference>
<dbReference type="AlphaFoldDB" id="A0A1Y3MCS7"/>
<reference evidence="2 3" key="1">
    <citation type="submission" date="2017-02" db="EMBL/GenBank/DDBJ databases">
        <title>Bacillus pseudomycoides isolate FSL K6-0042.</title>
        <authorList>
            <person name="Kovac J."/>
        </authorList>
    </citation>
    <scope>NUCLEOTIDE SEQUENCE [LARGE SCALE GENOMIC DNA]</scope>
    <source>
        <strain evidence="2 3">FSL K6-0042</strain>
    </source>
</reference>
<evidence type="ECO:0000313" key="2">
    <source>
        <dbReference type="EMBL" id="OUM47564.1"/>
    </source>
</evidence>
<evidence type="ECO:0000313" key="3">
    <source>
        <dbReference type="Proteomes" id="UP000195321"/>
    </source>
</evidence>
<dbReference type="SMART" id="SM00332">
    <property type="entry name" value="PP2Cc"/>
    <property type="match status" value="1"/>
</dbReference>
<sequence>MKIQMYQQKSPLKQECEDSFFCNEELKIYGVCDGATPPVPFQDEEGHNGAYLASNVFASHFTSLKEVTSLQKAIANANEALQEKMIDYKIDTTKKDHLWCTCIAVVRIKDESIQYAQLGDCMLVATLHDGTIKVLTKDTVKGISARAQRKREEDREKGLLVSEEYIFNDIRQQLKYNRYLANMPNGYSVANGMSEAITWIQQGELPLSEVKGIFICSDGLFHPDWSLEQTVQYVSMHGIKEYVSIIEELEEQKRIRPDDKTIIMIEL</sequence>
<organism evidence="2 3">
    <name type="scientific">Bacillus pseudomycoides</name>
    <dbReference type="NCBI Taxonomy" id="64104"/>
    <lineage>
        <taxon>Bacteria</taxon>
        <taxon>Bacillati</taxon>
        <taxon>Bacillota</taxon>
        <taxon>Bacilli</taxon>
        <taxon>Bacillales</taxon>
        <taxon>Bacillaceae</taxon>
        <taxon>Bacillus</taxon>
        <taxon>Bacillus cereus group</taxon>
    </lineage>
</organism>
<comment type="caution">
    <text evidence="2">The sequence shown here is derived from an EMBL/GenBank/DDBJ whole genome shotgun (WGS) entry which is preliminary data.</text>
</comment>
<gene>
    <name evidence="2" type="ORF">BW425_17530</name>
</gene>
<proteinExistence type="predicted"/>
<dbReference type="InterPro" id="IPR036457">
    <property type="entry name" value="PPM-type-like_dom_sf"/>
</dbReference>